<dbReference type="EMBL" id="CAJNXB010006095">
    <property type="protein sequence ID" value="CAF3465848.1"/>
    <property type="molecule type" value="Genomic_DNA"/>
</dbReference>
<dbReference type="FunFam" id="1.10.10.60:FF:000176">
    <property type="entry name" value="pancreas/duodenum homeobox protein 1"/>
    <property type="match status" value="1"/>
</dbReference>
<dbReference type="Pfam" id="PF00046">
    <property type="entry name" value="Homeodomain"/>
    <property type="match status" value="1"/>
</dbReference>
<name>A0A820IBY6_9BILA</name>
<comment type="caution">
    <text evidence="14">The sequence shown here is derived from an EMBL/GenBank/DDBJ whole genome shotgun (WGS) entry which is preliminary data.</text>
</comment>
<dbReference type="EMBL" id="CAJNYD010004633">
    <property type="protein sequence ID" value="CAF3614017.1"/>
    <property type="molecule type" value="Genomic_DNA"/>
</dbReference>
<keyword evidence="1" id="KW-0217">Developmental protein</keyword>
<dbReference type="Gene3D" id="1.10.10.60">
    <property type="entry name" value="Homeodomain-like"/>
    <property type="match status" value="1"/>
</dbReference>
<evidence type="ECO:0000313" key="10">
    <source>
        <dbReference type="EMBL" id="CAF3614017.1"/>
    </source>
</evidence>
<evidence type="ECO:0000256" key="7">
    <source>
        <dbReference type="SAM" id="MobiDB-lite"/>
    </source>
</evidence>
<evidence type="ECO:0000313" key="9">
    <source>
        <dbReference type="EMBL" id="CAF3465848.1"/>
    </source>
</evidence>
<dbReference type="InterPro" id="IPR001356">
    <property type="entry name" value="HD"/>
</dbReference>
<dbReference type="EMBL" id="CAJNYT010004594">
    <property type="protein sequence ID" value="CAF3672343.1"/>
    <property type="molecule type" value="Genomic_DNA"/>
</dbReference>
<dbReference type="Proteomes" id="UP000663851">
    <property type="component" value="Unassembled WGS sequence"/>
</dbReference>
<accession>A0A820IBY6</accession>
<dbReference type="EMBL" id="CAJNYV010006211">
    <property type="protein sequence ID" value="CAF3809400.1"/>
    <property type="molecule type" value="Genomic_DNA"/>
</dbReference>
<dbReference type="GO" id="GO:0005634">
    <property type="term" value="C:nucleus"/>
    <property type="evidence" value="ECO:0007669"/>
    <property type="project" value="UniProtKB-SubCell"/>
</dbReference>
<dbReference type="GO" id="GO:0045944">
    <property type="term" value="P:positive regulation of transcription by RNA polymerase II"/>
    <property type="evidence" value="ECO:0007669"/>
    <property type="project" value="UniProtKB-ARBA"/>
</dbReference>
<dbReference type="Proteomes" id="UP000663833">
    <property type="component" value="Unassembled WGS sequence"/>
</dbReference>
<dbReference type="PROSITE" id="PS50071">
    <property type="entry name" value="HOMEOBOX_2"/>
    <property type="match status" value="1"/>
</dbReference>
<dbReference type="PROSITE" id="PS00027">
    <property type="entry name" value="HOMEOBOX_1"/>
    <property type="match status" value="1"/>
</dbReference>
<evidence type="ECO:0000256" key="5">
    <source>
        <dbReference type="PROSITE-ProRule" id="PRU00108"/>
    </source>
</evidence>
<keyword evidence="4 5" id="KW-0539">Nucleus</keyword>
<evidence type="ECO:0000313" key="16">
    <source>
        <dbReference type="EMBL" id="CAF4634336.1"/>
    </source>
</evidence>
<dbReference type="PRINTS" id="PR00024">
    <property type="entry name" value="HOMEOBOX"/>
</dbReference>
<dbReference type="SMART" id="SM00389">
    <property type="entry name" value="HOX"/>
    <property type="match status" value="1"/>
</dbReference>
<evidence type="ECO:0000313" key="13">
    <source>
        <dbReference type="EMBL" id="CAF4225598.1"/>
    </source>
</evidence>
<reference evidence="14" key="1">
    <citation type="submission" date="2021-02" db="EMBL/GenBank/DDBJ databases">
        <authorList>
            <person name="Nowell W R."/>
        </authorList>
    </citation>
    <scope>NUCLEOTIDE SEQUENCE</scope>
</reference>
<evidence type="ECO:0000313" key="15">
    <source>
        <dbReference type="EMBL" id="CAF4566816.1"/>
    </source>
</evidence>
<dbReference type="InterPro" id="IPR020479">
    <property type="entry name" value="HD_metazoa"/>
</dbReference>
<dbReference type="EMBL" id="CAJOBR010000983">
    <property type="protein sequence ID" value="CAF4566816.1"/>
    <property type="molecule type" value="Genomic_DNA"/>
</dbReference>
<feature type="compositionally biased region" description="Low complexity" evidence="7">
    <location>
        <begin position="282"/>
        <end position="299"/>
    </location>
</feature>
<dbReference type="GO" id="GO:0000978">
    <property type="term" value="F:RNA polymerase II cis-regulatory region sequence-specific DNA binding"/>
    <property type="evidence" value="ECO:0007669"/>
    <property type="project" value="TreeGrafter"/>
</dbReference>
<evidence type="ECO:0000313" key="11">
    <source>
        <dbReference type="EMBL" id="CAF3672343.1"/>
    </source>
</evidence>
<dbReference type="Proteomes" id="UP000663872">
    <property type="component" value="Unassembled WGS sequence"/>
</dbReference>
<dbReference type="Proteomes" id="UP000663838">
    <property type="component" value="Unassembled WGS sequence"/>
</dbReference>
<dbReference type="Proteomes" id="UP000663825">
    <property type="component" value="Unassembled WGS sequence"/>
</dbReference>
<evidence type="ECO:0000313" key="17">
    <source>
        <dbReference type="Proteomes" id="UP000663851"/>
    </source>
</evidence>
<dbReference type="AlphaFoldDB" id="A0A820IBY6"/>
<dbReference type="InterPro" id="IPR009057">
    <property type="entry name" value="Homeodomain-like_sf"/>
</dbReference>
<feature type="DNA-binding region" description="Homeobox" evidence="5">
    <location>
        <begin position="66"/>
        <end position="125"/>
    </location>
</feature>
<dbReference type="Proteomes" id="UP000663873">
    <property type="component" value="Unassembled WGS sequence"/>
</dbReference>
<evidence type="ECO:0000313" key="14">
    <source>
        <dbReference type="EMBL" id="CAF4306305.1"/>
    </source>
</evidence>
<feature type="domain" description="Homeobox" evidence="8">
    <location>
        <begin position="64"/>
        <end position="124"/>
    </location>
</feature>
<feature type="region of interest" description="Disordered" evidence="7">
    <location>
        <begin position="282"/>
        <end position="307"/>
    </location>
</feature>
<dbReference type="GO" id="GO:0048513">
    <property type="term" value="P:animal organ development"/>
    <property type="evidence" value="ECO:0007669"/>
    <property type="project" value="UniProtKB-ARBA"/>
</dbReference>
<dbReference type="PANTHER" id="PTHR45664:SF12">
    <property type="entry name" value="PANCREAS_DUODENUM HOMEOBOX PROTEIN 1"/>
    <property type="match status" value="1"/>
</dbReference>
<gene>
    <name evidence="11" type="ORF">GRG538_LOCUS26463</name>
    <name evidence="14" type="ORF">HFQ381_LOCUS13883</name>
    <name evidence="12" type="ORF">KIK155_LOCUS32899</name>
    <name evidence="10" type="ORF">LUA448_LOCUS31077</name>
    <name evidence="15" type="ORF">QYT958_LOCUS9359</name>
    <name evidence="9" type="ORF">TIS948_LOCUS32977</name>
    <name evidence="16" type="ORF">TOA249_LOCUS12821</name>
    <name evidence="13" type="ORF">UJA718_LOCUS8007</name>
</gene>
<protein>
    <recommendedName>
        <fullName evidence="8">Homeobox domain-containing protein</fullName>
    </recommendedName>
</protein>
<dbReference type="GO" id="GO:0000981">
    <property type="term" value="F:DNA-binding transcription factor activity, RNA polymerase II-specific"/>
    <property type="evidence" value="ECO:0007669"/>
    <property type="project" value="InterPro"/>
</dbReference>
<dbReference type="EMBL" id="CAJOBP010000829">
    <property type="protein sequence ID" value="CAF4225598.1"/>
    <property type="molecule type" value="Genomic_DNA"/>
</dbReference>
<evidence type="ECO:0000313" key="18">
    <source>
        <dbReference type="Proteomes" id="UP000663873"/>
    </source>
</evidence>
<feature type="region of interest" description="Disordered" evidence="7">
    <location>
        <begin position="351"/>
        <end position="404"/>
    </location>
</feature>
<dbReference type="InterPro" id="IPR017970">
    <property type="entry name" value="Homeobox_CS"/>
</dbReference>
<keyword evidence="3 5" id="KW-0371">Homeobox</keyword>
<dbReference type="EMBL" id="CAJOBS010000736">
    <property type="protein sequence ID" value="CAF4634336.1"/>
    <property type="molecule type" value="Genomic_DNA"/>
</dbReference>
<keyword evidence="2 5" id="KW-0238">DNA-binding</keyword>
<proteinExistence type="predicted"/>
<dbReference type="SUPFAM" id="SSF46689">
    <property type="entry name" value="Homeodomain-like"/>
    <property type="match status" value="1"/>
</dbReference>
<evidence type="ECO:0000256" key="4">
    <source>
        <dbReference type="ARBA" id="ARBA00023242"/>
    </source>
</evidence>
<evidence type="ECO:0000256" key="1">
    <source>
        <dbReference type="ARBA" id="ARBA00022473"/>
    </source>
</evidence>
<evidence type="ECO:0000259" key="8">
    <source>
        <dbReference type="PROSITE" id="PS50071"/>
    </source>
</evidence>
<dbReference type="PANTHER" id="PTHR45664">
    <property type="entry name" value="PROTEIN ZERKNUELLT 1-RELATED"/>
    <property type="match status" value="1"/>
</dbReference>
<keyword evidence="18" id="KW-1185">Reference proteome</keyword>
<evidence type="ECO:0000256" key="6">
    <source>
        <dbReference type="RuleBase" id="RU000682"/>
    </source>
</evidence>
<dbReference type="EMBL" id="CAJOBO010000888">
    <property type="protein sequence ID" value="CAF4306305.1"/>
    <property type="molecule type" value="Genomic_DNA"/>
</dbReference>
<dbReference type="Proteomes" id="UP000663848">
    <property type="component" value="Unassembled WGS sequence"/>
</dbReference>
<evidence type="ECO:0000256" key="2">
    <source>
        <dbReference type="ARBA" id="ARBA00023125"/>
    </source>
</evidence>
<feature type="region of interest" description="Disordered" evidence="7">
    <location>
        <begin position="36"/>
        <end position="67"/>
    </location>
</feature>
<comment type="subcellular location">
    <subcellularLocation>
        <location evidence="5 6">Nucleus</location>
    </subcellularLocation>
</comment>
<dbReference type="OrthoDB" id="6159439at2759"/>
<dbReference type="Proteomes" id="UP000663865">
    <property type="component" value="Unassembled WGS sequence"/>
</dbReference>
<sequence length="461" mass="53032">MATTQSIVPISKYDVDDRIDDYFAQSTEDDFQQQTFIYPEQQKMKSTTANKSKARKNKRSDNPHAPKRIRTAYTNKQLLELEKEFHYSKYLCRPRRVEIASTLLLTERQVKVWFQNRRMKYKRQLMLQDPKLAEEFEANEIHEDDASLDEADAASPKTMERLVRPKRKGKIKENKCASHSCSSIKNDPWLYNQHDIESSKLLEKINPIEKLDSLPDQQIQACSTSPKMPKIEQTSIISIDEWPHQQPSSTMITPPPTITTSSCDSINCSCCDYDGQLYPSSSSSSSYNSHYYSSSSSSSQQATPSQHMTVNVPVVANFQVNVNTTHHGYPLTNSNNNHHLHYHVSRKQNNYYQQQQQQLPPPPPIQSQSPSLSSYYRTGYPNSMKYNQPLPPPPPPPPLTSIYHQQQYSSPSQTFVENNSHFPMSPSYHHDMAYGHRQANTIAYNSSNMNHQLNGHIYHQL</sequence>
<evidence type="ECO:0000313" key="12">
    <source>
        <dbReference type="EMBL" id="CAF3809400.1"/>
    </source>
</evidence>
<organism evidence="14 17">
    <name type="scientific">Rotaria socialis</name>
    <dbReference type="NCBI Taxonomy" id="392032"/>
    <lineage>
        <taxon>Eukaryota</taxon>
        <taxon>Metazoa</taxon>
        <taxon>Spiralia</taxon>
        <taxon>Gnathifera</taxon>
        <taxon>Rotifera</taxon>
        <taxon>Eurotatoria</taxon>
        <taxon>Bdelloidea</taxon>
        <taxon>Philodinida</taxon>
        <taxon>Philodinidae</taxon>
        <taxon>Rotaria</taxon>
    </lineage>
</organism>
<evidence type="ECO:0000256" key="3">
    <source>
        <dbReference type="ARBA" id="ARBA00023155"/>
    </source>
</evidence>
<dbReference type="CDD" id="cd00086">
    <property type="entry name" value="homeodomain"/>
    <property type="match status" value="1"/>
</dbReference>
<feature type="compositionally biased region" description="Pro residues" evidence="7">
    <location>
        <begin position="389"/>
        <end position="399"/>
    </location>
</feature>